<keyword evidence="1" id="KW-0472">Membrane</keyword>
<gene>
    <name evidence="3" type="ORF">ATH84_101962</name>
</gene>
<dbReference type="RefSeq" id="WP_036753082.1">
    <property type="nucleotide sequence ID" value="NZ_CP035286.1"/>
</dbReference>
<sequence length="151" mass="16083">MRHVLGIDRVVALICIAVAGLYLSASLGIAQGSFGDPLGPRAFPQILGALLILFSIITLVQPSPRQAPATPLATLVAIAICAALVLGFILLLPVVGYAATSFLLFLGFLLTLREPLRLALLYAAGLTLLFYVVFTVLLQTYFPPTMLGRIF</sequence>
<dbReference type="Proteomes" id="UP000256794">
    <property type="component" value="Unassembled WGS sequence"/>
</dbReference>
<evidence type="ECO:0000313" key="4">
    <source>
        <dbReference type="Proteomes" id="UP000256794"/>
    </source>
</evidence>
<protein>
    <submittedName>
        <fullName evidence="3">Tricarboxylic transport membrane protein</fullName>
    </submittedName>
</protein>
<feature type="transmembrane region" description="Helical" evidence="1">
    <location>
        <begin position="72"/>
        <end position="89"/>
    </location>
</feature>
<accession>A0AAQ0KL53</accession>
<proteinExistence type="predicted"/>
<evidence type="ECO:0000256" key="1">
    <source>
        <dbReference type="SAM" id="Phobius"/>
    </source>
</evidence>
<dbReference type="AlphaFoldDB" id="A0AAQ0KL53"/>
<evidence type="ECO:0000313" key="3">
    <source>
        <dbReference type="EMBL" id="REG45794.1"/>
    </source>
</evidence>
<organism evidence="3 4">
    <name type="scientific">Paracoccus versutus</name>
    <name type="common">Thiobacillus versutus</name>
    <dbReference type="NCBI Taxonomy" id="34007"/>
    <lineage>
        <taxon>Bacteria</taxon>
        <taxon>Pseudomonadati</taxon>
        <taxon>Pseudomonadota</taxon>
        <taxon>Alphaproteobacteria</taxon>
        <taxon>Rhodobacterales</taxon>
        <taxon>Paracoccaceae</taxon>
        <taxon>Paracoccus</taxon>
    </lineage>
</organism>
<dbReference type="EMBL" id="QUMX01000019">
    <property type="protein sequence ID" value="REG45794.1"/>
    <property type="molecule type" value="Genomic_DNA"/>
</dbReference>
<keyword evidence="4" id="KW-1185">Reference proteome</keyword>
<feature type="transmembrane region" description="Helical" evidence="1">
    <location>
        <begin position="119"/>
        <end position="142"/>
    </location>
</feature>
<dbReference type="Pfam" id="PF07331">
    <property type="entry name" value="TctB"/>
    <property type="match status" value="1"/>
</dbReference>
<evidence type="ECO:0000259" key="2">
    <source>
        <dbReference type="Pfam" id="PF07331"/>
    </source>
</evidence>
<name>A0AAQ0KL53_PARVE</name>
<reference evidence="3 4" key="1">
    <citation type="submission" date="2018-08" db="EMBL/GenBank/DDBJ databases">
        <title>Genomic Encyclopedia of Archaeal and Bacterial Type Strains, Phase II (KMG-II): from individual species to whole genera.</title>
        <authorList>
            <person name="Goeker M."/>
        </authorList>
    </citation>
    <scope>NUCLEOTIDE SEQUENCE [LARGE SCALE GENOMIC DNA]</scope>
    <source>
        <strain evidence="3 4">DSM 582</strain>
    </source>
</reference>
<dbReference type="InterPro" id="IPR009936">
    <property type="entry name" value="DUF1468"/>
</dbReference>
<comment type="caution">
    <text evidence="3">The sequence shown here is derived from an EMBL/GenBank/DDBJ whole genome shotgun (WGS) entry which is preliminary data.</text>
</comment>
<keyword evidence="1" id="KW-1133">Transmembrane helix</keyword>
<feature type="transmembrane region" description="Helical" evidence="1">
    <location>
        <begin position="42"/>
        <end position="60"/>
    </location>
</feature>
<feature type="transmembrane region" description="Helical" evidence="1">
    <location>
        <begin position="95"/>
        <end position="112"/>
    </location>
</feature>
<feature type="transmembrane region" description="Helical" evidence="1">
    <location>
        <begin position="12"/>
        <end position="30"/>
    </location>
</feature>
<feature type="domain" description="DUF1468" evidence="2">
    <location>
        <begin position="10"/>
        <end position="143"/>
    </location>
</feature>
<keyword evidence="1" id="KW-0812">Transmembrane</keyword>